<dbReference type="Gene3D" id="3.40.50.1360">
    <property type="match status" value="1"/>
</dbReference>
<dbReference type="PROSITE" id="PS00894">
    <property type="entry name" value="HTH_DEOR_1"/>
    <property type="match status" value="1"/>
</dbReference>
<dbReference type="FunFam" id="3.40.50.1360:FF:000006">
    <property type="entry name" value="Glucitol operon repressor"/>
    <property type="match status" value="1"/>
</dbReference>
<dbReference type="Pfam" id="PF08220">
    <property type="entry name" value="HTH_DeoR"/>
    <property type="match status" value="1"/>
</dbReference>
<reference evidence="5 8" key="2">
    <citation type="submission" date="2018-11" db="EMBL/GenBank/DDBJ databases">
        <title>Sequencing Av. paragallinarum serogroups.</title>
        <authorList>
            <person name="Hellmuth J.E."/>
            <person name="Boucher C.E."/>
            <person name="Cason E.D."/>
        </authorList>
    </citation>
    <scope>NUCLEOTIDE SEQUENCE [LARGE SCALE GENOMIC DNA]</scope>
    <source>
        <strain evidence="5 8">SA-3</strain>
    </source>
</reference>
<evidence type="ECO:0000256" key="1">
    <source>
        <dbReference type="ARBA" id="ARBA00023015"/>
    </source>
</evidence>
<name>A0A0F5EYD0_AVIPA</name>
<dbReference type="GO" id="GO:0003700">
    <property type="term" value="F:DNA-binding transcription factor activity"/>
    <property type="evidence" value="ECO:0007669"/>
    <property type="project" value="InterPro"/>
</dbReference>
<dbReference type="EMBL" id="RQXS01000010">
    <property type="protein sequence ID" value="RZN60443.1"/>
    <property type="molecule type" value="Genomic_DNA"/>
</dbReference>
<keyword evidence="2 5" id="KW-0238">DNA-binding</keyword>
<reference evidence="6 7" key="1">
    <citation type="submission" date="2018-06" db="EMBL/GenBank/DDBJ databases">
        <authorList>
            <consortium name="Pathogen Informatics"/>
            <person name="Doyle S."/>
        </authorList>
    </citation>
    <scope>NUCLEOTIDE SEQUENCE [LARGE SCALE GENOMIC DNA]</scope>
    <source>
        <strain evidence="6 7">NCTC10926</strain>
    </source>
</reference>
<dbReference type="Gene3D" id="1.10.10.10">
    <property type="entry name" value="Winged helix-like DNA-binding domain superfamily/Winged helix DNA-binding domain"/>
    <property type="match status" value="1"/>
</dbReference>
<dbReference type="InterPro" id="IPR037171">
    <property type="entry name" value="NagB/RpiA_transferase-like"/>
</dbReference>
<dbReference type="Proteomes" id="UP000294229">
    <property type="component" value="Unassembled WGS sequence"/>
</dbReference>
<dbReference type="SMART" id="SM01134">
    <property type="entry name" value="DeoRC"/>
    <property type="match status" value="1"/>
</dbReference>
<dbReference type="InterPro" id="IPR036390">
    <property type="entry name" value="WH_DNA-bd_sf"/>
</dbReference>
<gene>
    <name evidence="6" type="primary">glpR_1</name>
    <name evidence="5" type="ORF">EIG79_03625</name>
    <name evidence="6" type="ORF">NCTC10926_00022</name>
</gene>
<dbReference type="SMART" id="SM00420">
    <property type="entry name" value="HTH_DEOR"/>
    <property type="match status" value="1"/>
</dbReference>
<dbReference type="GO" id="GO:0003677">
    <property type="term" value="F:DNA binding"/>
    <property type="evidence" value="ECO:0007669"/>
    <property type="project" value="UniProtKB-KW"/>
</dbReference>
<evidence type="ECO:0000256" key="3">
    <source>
        <dbReference type="ARBA" id="ARBA00023163"/>
    </source>
</evidence>
<dbReference type="PANTHER" id="PTHR30363:SF57">
    <property type="entry name" value="GLUCITOL OPERON REPRESSOR"/>
    <property type="match status" value="1"/>
</dbReference>
<evidence type="ECO:0000313" key="6">
    <source>
        <dbReference type="EMBL" id="SUU96679.1"/>
    </source>
</evidence>
<sequence>MKPKERQLAILNYLQTHGKTAVDQLAEFFSTTGTTIRKDLTALEKAKKVLRTYGSVVLREQEKTTETELPMTNKTHINLEQKKKIAQAAVKFLKDGDSIIIDSGSTVLQMIPYLAELNNLTIMTNSLHIMNSLVVLEKEHELLMCGGTYRTKSASLHGILAEATFEKFSFDKLFIGTDGFDLELGLTTFNEVHGVSKAMTNAARQIIVLADSSKFGRRSPNIVCPLEKIDVVITDNLLDEQTHQALLNKGIAVVIAD</sequence>
<protein>
    <submittedName>
        <fullName evidence="5">DNA-binding transcriptional repressor</fullName>
    </submittedName>
    <submittedName>
        <fullName evidence="6">Glycerol-3-phosphate regulon repressor</fullName>
    </submittedName>
</protein>
<dbReference type="AlphaFoldDB" id="A0A0F5EYD0"/>
<dbReference type="PANTHER" id="PTHR30363">
    <property type="entry name" value="HTH-TYPE TRANSCRIPTIONAL REGULATOR SRLR-RELATED"/>
    <property type="match status" value="1"/>
</dbReference>
<evidence type="ECO:0000313" key="8">
    <source>
        <dbReference type="Proteomes" id="UP000294229"/>
    </source>
</evidence>
<dbReference type="eggNOG" id="COG1349">
    <property type="taxonomic scope" value="Bacteria"/>
</dbReference>
<keyword evidence="3" id="KW-0804">Transcription</keyword>
<dbReference type="EMBL" id="UFSW01000001">
    <property type="protein sequence ID" value="SUU96679.1"/>
    <property type="molecule type" value="Genomic_DNA"/>
</dbReference>
<evidence type="ECO:0000313" key="7">
    <source>
        <dbReference type="Proteomes" id="UP000254620"/>
    </source>
</evidence>
<dbReference type="SUPFAM" id="SSF100950">
    <property type="entry name" value="NagB/RpiA/CoA transferase-like"/>
    <property type="match status" value="1"/>
</dbReference>
<dbReference type="InterPro" id="IPR050313">
    <property type="entry name" value="Carb_Metab_HTH_regulators"/>
</dbReference>
<dbReference type="InterPro" id="IPR014036">
    <property type="entry name" value="DeoR-like_C"/>
</dbReference>
<dbReference type="STRING" id="728.VY92_09945"/>
<keyword evidence="1" id="KW-0805">Transcription regulation</keyword>
<dbReference type="SUPFAM" id="SSF46785">
    <property type="entry name" value="Winged helix' DNA-binding domain"/>
    <property type="match status" value="1"/>
</dbReference>
<dbReference type="Proteomes" id="UP000254620">
    <property type="component" value="Unassembled WGS sequence"/>
</dbReference>
<evidence type="ECO:0000259" key="4">
    <source>
        <dbReference type="PROSITE" id="PS51000"/>
    </source>
</evidence>
<dbReference type="InterPro" id="IPR001034">
    <property type="entry name" value="DeoR_HTH"/>
</dbReference>
<dbReference type="InterPro" id="IPR036388">
    <property type="entry name" value="WH-like_DNA-bd_sf"/>
</dbReference>
<evidence type="ECO:0000313" key="5">
    <source>
        <dbReference type="EMBL" id="RZN60443.1"/>
    </source>
</evidence>
<dbReference type="InterPro" id="IPR018356">
    <property type="entry name" value="Tscrpt_reg_HTH_DeoR_CS"/>
</dbReference>
<dbReference type="RefSeq" id="WP_046098251.1">
    <property type="nucleotide sequence ID" value="NZ_LAEN01000037.1"/>
</dbReference>
<dbReference type="PROSITE" id="PS51000">
    <property type="entry name" value="HTH_DEOR_2"/>
    <property type="match status" value="1"/>
</dbReference>
<organism evidence="5 8">
    <name type="scientific">Avibacterium paragallinarum</name>
    <name type="common">Haemophilus gallinarum</name>
    <dbReference type="NCBI Taxonomy" id="728"/>
    <lineage>
        <taxon>Bacteria</taxon>
        <taxon>Pseudomonadati</taxon>
        <taxon>Pseudomonadota</taxon>
        <taxon>Gammaproteobacteria</taxon>
        <taxon>Pasteurellales</taxon>
        <taxon>Pasteurellaceae</taxon>
        <taxon>Avibacterium</taxon>
    </lineage>
</organism>
<dbReference type="NCBIfam" id="NF007753">
    <property type="entry name" value="PRK10434.1"/>
    <property type="match status" value="1"/>
</dbReference>
<proteinExistence type="predicted"/>
<dbReference type="Pfam" id="PF00455">
    <property type="entry name" value="DeoRC"/>
    <property type="match status" value="1"/>
</dbReference>
<dbReference type="OrthoDB" id="9814815at2"/>
<evidence type="ECO:0000256" key="2">
    <source>
        <dbReference type="ARBA" id="ARBA00023125"/>
    </source>
</evidence>
<feature type="domain" description="HTH deoR-type" evidence="4">
    <location>
        <begin position="3"/>
        <end position="58"/>
    </location>
</feature>
<accession>A0A0F5EYD0</accession>